<evidence type="ECO:0000313" key="5">
    <source>
        <dbReference type="Proteomes" id="UP000179807"/>
    </source>
</evidence>
<comment type="similarity">
    <text evidence="1">Belongs to the SEC6 family.</text>
</comment>
<dbReference type="PANTHER" id="PTHR21292">
    <property type="entry name" value="EXOCYST COMPLEX COMPONENT SEC6-RELATED"/>
    <property type="match status" value="1"/>
</dbReference>
<dbReference type="OrthoDB" id="10267666at2759"/>
<dbReference type="GO" id="GO:0051601">
    <property type="term" value="P:exocyst localization"/>
    <property type="evidence" value="ECO:0007669"/>
    <property type="project" value="TreeGrafter"/>
</dbReference>
<dbReference type="EMBL" id="MLAK01000014">
    <property type="protein sequence ID" value="OHT17309.1"/>
    <property type="molecule type" value="Genomic_DNA"/>
</dbReference>
<accession>A0A1J4L5T8</accession>
<name>A0A1J4L5T8_9EUKA</name>
<dbReference type="GO" id="GO:0000145">
    <property type="term" value="C:exocyst"/>
    <property type="evidence" value="ECO:0007669"/>
    <property type="project" value="InterPro"/>
</dbReference>
<proteinExistence type="inferred from homology"/>
<dbReference type="RefSeq" id="XP_068370445.1">
    <property type="nucleotide sequence ID" value="XM_068496648.1"/>
</dbReference>
<dbReference type="InterPro" id="IPR042532">
    <property type="entry name" value="EXOC3/Sec6_C"/>
</dbReference>
<dbReference type="AlphaFoldDB" id="A0A1J4L5T8"/>
<evidence type="ECO:0000256" key="2">
    <source>
        <dbReference type="ARBA" id="ARBA00022448"/>
    </source>
</evidence>
<comment type="caution">
    <text evidence="4">The sequence shown here is derived from an EMBL/GenBank/DDBJ whole genome shotgun (WGS) entry which is preliminary data.</text>
</comment>
<dbReference type="GO" id="GO:0006887">
    <property type="term" value="P:exocytosis"/>
    <property type="evidence" value="ECO:0007669"/>
    <property type="project" value="UniProtKB-KW"/>
</dbReference>
<protein>
    <submittedName>
        <fullName evidence="4">Uncharacterized protein</fullName>
    </submittedName>
</protein>
<dbReference type="InterPro" id="IPR010326">
    <property type="entry name" value="EXOC3/Sec6"/>
</dbReference>
<dbReference type="Proteomes" id="UP000179807">
    <property type="component" value="Unassembled WGS sequence"/>
</dbReference>
<keyword evidence="2" id="KW-0813">Transport</keyword>
<evidence type="ECO:0000256" key="1">
    <source>
        <dbReference type="ARBA" id="ARBA00009447"/>
    </source>
</evidence>
<gene>
    <name evidence="4" type="ORF">TRFO_12447</name>
</gene>
<evidence type="ECO:0000313" key="4">
    <source>
        <dbReference type="EMBL" id="OHT17309.1"/>
    </source>
</evidence>
<organism evidence="4 5">
    <name type="scientific">Tritrichomonas foetus</name>
    <dbReference type="NCBI Taxonomy" id="1144522"/>
    <lineage>
        <taxon>Eukaryota</taxon>
        <taxon>Metamonada</taxon>
        <taxon>Parabasalia</taxon>
        <taxon>Tritrichomonadida</taxon>
        <taxon>Tritrichomonadidae</taxon>
        <taxon>Tritrichomonas</taxon>
    </lineage>
</organism>
<evidence type="ECO:0000256" key="3">
    <source>
        <dbReference type="ARBA" id="ARBA00022483"/>
    </source>
</evidence>
<dbReference type="GO" id="GO:0000149">
    <property type="term" value="F:SNARE binding"/>
    <property type="evidence" value="ECO:0007669"/>
    <property type="project" value="TreeGrafter"/>
</dbReference>
<sequence>MNHDDVRLIEELNGQEALERARQDAEADAFKFVSDSISNSSNLESLEQIKQTVFNKHQNKIAFLKARVQGIVTNIETGINDLVEISTNLTNLKSDIKSIEEESSSGVVVLDNFKILQGLATIWERAIIIDELMESFKTADDTIEMISKYFDENEKAFSIKLFTTIESLIDFENDLLTNVDDIGLKRYVQSRFEKVHQCREKMIDNVHDCLENALEQNVDQLIRANWIMVAIDEHDKITEYLRSAITRQTYAKMQDIDRNNVSLYLQKLSGMIETLPEQLELLIPALPSDINALELTTSYINTEIYKMLVNYKDSMPLNAALIDAMIKCMKDIECTLNALLGVSPSHEFYELCGTLQNTFEVILFEDYQKFLDNIISLDIDSVATKRDGMYYTPGPKDLIDRLFDAYNFVKGSVSNVVQGARPKLVNKLADAFVNLTNSAADSWDMKYIMAMINNSVDAVKQIADFAKANEDIIKTTEEIKKLQRPWSDMKNRGLPVLAQIIYSRAVSCDDDFRSDFEGRIDAISEALSDVSKHLFQPLYKKLVSVVTRELVPHYIQSFFMKSWEKPKTQEELESLITSECNALADMFSNLEQLLCKGSIETIEAFRDFMIEPYDVLHDIFHIIAKEYNDFTPGLAMALLKLRVDVKDNKSDYNECWSAFEMMYQNVDQSRGDSYFNQENAAKKGILK</sequence>
<dbReference type="Gene3D" id="1.10.357.70">
    <property type="entry name" value="Exocyst complex component Sec6, C-terminal domain"/>
    <property type="match status" value="1"/>
</dbReference>
<reference evidence="4" key="1">
    <citation type="submission" date="2016-10" db="EMBL/GenBank/DDBJ databases">
        <authorList>
            <person name="Benchimol M."/>
            <person name="Almeida L.G."/>
            <person name="Vasconcelos A.T."/>
            <person name="Perreira-Neves A."/>
            <person name="Rosa I.A."/>
            <person name="Tasca T."/>
            <person name="Bogo M.R."/>
            <person name="de Souza W."/>
        </authorList>
    </citation>
    <scope>NUCLEOTIDE SEQUENCE [LARGE SCALE GENOMIC DNA]</scope>
    <source>
        <strain evidence="4">K</strain>
    </source>
</reference>
<keyword evidence="5" id="KW-1185">Reference proteome</keyword>
<keyword evidence="3" id="KW-0268">Exocytosis</keyword>
<dbReference type="Pfam" id="PF06046">
    <property type="entry name" value="Sec6"/>
    <property type="match status" value="1"/>
</dbReference>
<dbReference type="GeneID" id="94831352"/>
<dbReference type="PANTHER" id="PTHR21292:SF1">
    <property type="entry name" value="EXOCYST COMPLEX COMPONENT 3"/>
    <property type="match status" value="1"/>
</dbReference>
<dbReference type="VEuPathDB" id="TrichDB:TRFO_12447"/>